<evidence type="ECO:0000313" key="9">
    <source>
        <dbReference type="EMBL" id="KAK1137608.1"/>
    </source>
</evidence>
<keyword evidence="3" id="KW-0378">Hydrolase</keyword>
<keyword evidence="6" id="KW-0732">Signal</keyword>
<comment type="caution">
    <text evidence="9">The sequence shown here is derived from an EMBL/GenBank/DDBJ whole genome shotgun (WGS) entry which is preliminary data.</text>
</comment>
<gene>
    <name evidence="9" type="ORF">K0M31_002108</name>
</gene>
<dbReference type="InterPro" id="IPR038765">
    <property type="entry name" value="Papain-like_cys_pep_sf"/>
</dbReference>
<feature type="region of interest" description="Disordered" evidence="5">
    <location>
        <begin position="386"/>
        <end position="414"/>
    </location>
</feature>
<evidence type="ECO:0000256" key="6">
    <source>
        <dbReference type="SAM" id="SignalP"/>
    </source>
</evidence>
<dbReference type="EMBL" id="JAHYIQ010000001">
    <property type="protein sequence ID" value="KAK1137608.1"/>
    <property type="molecule type" value="Genomic_DNA"/>
</dbReference>
<dbReference type="SMART" id="SM00645">
    <property type="entry name" value="Pept_C1"/>
    <property type="match status" value="1"/>
</dbReference>
<evidence type="ECO:0000313" key="10">
    <source>
        <dbReference type="Proteomes" id="UP001177670"/>
    </source>
</evidence>
<dbReference type="SMART" id="SM00848">
    <property type="entry name" value="Inhibitor_I29"/>
    <property type="match status" value="1"/>
</dbReference>
<accession>A0AA40GGW2</accession>
<dbReference type="FunFam" id="3.90.70.10:FF:000006">
    <property type="entry name" value="Cathepsin S"/>
    <property type="match status" value="1"/>
</dbReference>
<keyword evidence="2" id="KW-0645">Protease</keyword>
<dbReference type="CDD" id="cd02248">
    <property type="entry name" value="Peptidase_C1A"/>
    <property type="match status" value="1"/>
</dbReference>
<evidence type="ECO:0000259" key="7">
    <source>
        <dbReference type="SMART" id="SM00645"/>
    </source>
</evidence>
<evidence type="ECO:0000256" key="2">
    <source>
        <dbReference type="ARBA" id="ARBA00022670"/>
    </source>
</evidence>
<dbReference type="InterPro" id="IPR013201">
    <property type="entry name" value="Prot_inhib_I29"/>
</dbReference>
<dbReference type="Pfam" id="PF08246">
    <property type="entry name" value="Inhibitor_I29"/>
    <property type="match status" value="1"/>
</dbReference>
<feature type="domain" description="Peptidase C1A papain C-terminal" evidence="7">
    <location>
        <begin position="132"/>
        <end position="342"/>
    </location>
</feature>
<dbReference type="PANTHER" id="PTHR12411">
    <property type="entry name" value="CYSTEINE PROTEASE FAMILY C1-RELATED"/>
    <property type="match status" value="1"/>
</dbReference>
<sequence>MSLRLCVLSILLLTIWNINGIQVFGEQKRFPQEISEKLDEYWNLYKARYNKSYTGKLETNRRIAWEENLITIYKHNMMAAAGHHSYTLRDNHIADLGTRQYIRNMVKLIPSRKRRVSNEPIVGAVLHDPRKIPQQLDWREVGFKTEPENQQDCGSCYAYSIATSIQGQIFKQTGMSIPLSEQQLVDCSTSTGNLGCSGGSLRNTLRYLEKAKGLMARSHYPYRAEQGTCRYKEELSVVNITSWAVLPARDEKALEAAVATIGPIAASVNASPKTFQLYHKGVYDDELCSSDMVNHAMVIVGYTPTEWILKNWWGNGWGEDGYMRLAKNKNRCGIANYAAYAKNIRKIQKSYLNVKNVGGKDDKGDDGDDKAKHVRDACFPLRYQNDSFSSNPLYPPHMEQSSDYTGSRYATKSF</sequence>
<evidence type="ECO:0000256" key="1">
    <source>
        <dbReference type="ARBA" id="ARBA00008455"/>
    </source>
</evidence>
<name>A0AA40GGW2_9HYME</name>
<comment type="similarity">
    <text evidence="1">Belongs to the peptidase C1 family.</text>
</comment>
<dbReference type="AlphaFoldDB" id="A0AA40GGW2"/>
<dbReference type="InterPro" id="IPR000668">
    <property type="entry name" value="Peptidase_C1A_C"/>
</dbReference>
<protein>
    <submittedName>
        <fullName evidence="9">Uncharacterized protein</fullName>
    </submittedName>
</protein>
<dbReference type="InterPro" id="IPR039417">
    <property type="entry name" value="Peptidase_C1A_papain-like"/>
</dbReference>
<feature type="chain" id="PRO_5041338436" evidence="6">
    <location>
        <begin position="21"/>
        <end position="414"/>
    </location>
</feature>
<reference evidence="9" key="1">
    <citation type="submission" date="2021-10" db="EMBL/GenBank/DDBJ databases">
        <title>Melipona bicolor Genome sequencing and assembly.</title>
        <authorList>
            <person name="Araujo N.S."/>
            <person name="Arias M.C."/>
        </authorList>
    </citation>
    <scope>NUCLEOTIDE SEQUENCE</scope>
    <source>
        <strain evidence="9">USP_2M_L1-L4_2017</strain>
        <tissue evidence="9">Whole body</tissue>
    </source>
</reference>
<dbReference type="Proteomes" id="UP001177670">
    <property type="component" value="Unassembled WGS sequence"/>
</dbReference>
<keyword evidence="10" id="KW-1185">Reference proteome</keyword>
<feature type="domain" description="Cathepsin propeptide inhibitor" evidence="8">
    <location>
        <begin position="42"/>
        <end position="101"/>
    </location>
</feature>
<dbReference type="GO" id="GO:0006508">
    <property type="term" value="P:proteolysis"/>
    <property type="evidence" value="ECO:0007669"/>
    <property type="project" value="UniProtKB-KW"/>
</dbReference>
<feature type="compositionally biased region" description="Polar residues" evidence="5">
    <location>
        <begin position="399"/>
        <end position="414"/>
    </location>
</feature>
<dbReference type="GO" id="GO:0008234">
    <property type="term" value="F:cysteine-type peptidase activity"/>
    <property type="evidence" value="ECO:0007669"/>
    <property type="project" value="UniProtKB-KW"/>
</dbReference>
<evidence type="ECO:0000256" key="4">
    <source>
        <dbReference type="ARBA" id="ARBA00022807"/>
    </source>
</evidence>
<evidence type="ECO:0000256" key="3">
    <source>
        <dbReference type="ARBA" id="ARBA00022801"/>
    </source>
</evidence>
<organism evidence="9 10">
    <name type="scientific">Melipona bicolor</name>
    <dbReference type="NCBI Taxonomy" id="60889"/>
    <lineage>
        <taxon>Eukaryota</taxon>
        <taxon>Metazoa</taxon>
        <taxon>Ecdysozoa</taxon>
        <taxon>Arthropoda</taxon>
        <taxon>Hexapoda</taxon>
        <taxon>Insecta</taxon>
        <taxon>Pterygota</taxon>
        <taxon>Neoptera</taxon>
        <taxon>Endopterygota</taxon>
        <taxon>Hymenoptera</taxon>
        <taxon>Apocrita</taxon>
        <taxon>Aculeata</taxon>
        <taxon>Apoidea</taxon>
        <taxon>Anthophila</taxon>
        <taxon>Apidae</taxon>
        <taxon>Melipona</taxon>
    </lineage>
</organism>
<dbReference type="Pfam" id="PF00112">
    <property type="entry name" value="Peptidase_C1"/>
    <property type="match status" value="1"/>
</dbReference>
<evidence type="ECO:0000256" key="5">
    <source>
        <dbReference type="SAM" id="MobiDB-lite"/>
    </source>
</evidence>
<feature type="signal peptide" evidence="6">
    <location>
        <begin position="1"/>
        <end position="20"/>
    </location>
</feature>
<evidence type="ECO:0000259" key="8">
    <source>
        <dbReference type="SMART" id="SM00848"/>
    </source>
</evidence>
<dbReference type="InterPro" id="IPR013128">
    <property type="entry name" value="Peptidase_C1A"/>
</dbReference>
<proteinExistence type="inferred from homology"/>
<keyword evidence="4" id="KW-0788">Thiol protease</keyword>
<dbReference type="Gene3D" id="3.90.70.10">
    <property type="entry name" value="Cysteine proteinases"/>
    <property type="match status" value="1"/>
</dbReference>
<dbReference type="SUPFAM" id="SSF54001">
    <property type="entry name" value="Cysteine proteinases"/>
    <property type="match status" value="1"/>
</dbReference>